<dbReference type="Pfam" id="PF00497">
    <property type="entry name" value="SBP_bac_3"/>
    <property type="match status" value="1"/>
</dbReference>
<evidence type="ECO:0000256" key="1">
    <source>
        <dbReference type="ARBA" id="ARBA00022729"/>
    </source>
</evidence>
<evidence type="ECO:0000313" key="5">
    <source>
        <dbReference type="EMBL" id="MCQ9210605.1"/>
    </source>
</evidence>
<dbReference type="PANTHER" id="PTHR35936">
    <property type="entry name" value="MEMBRANE-BOUND LYTIC MUREIN TRANSGLYCOSYLASE F"/>
    <property type="match status" value="1"/>
</dbReference>
<name>A0ABT1WRP9_9LACT</name>
<keyword evidence="6" id="KW-1185">Reference proteome</keyword>
<reference evidence="5" key="2">
    <citation type="journal article" date="2023" name="Curr. Microbiol.">
        <title>Granulicatella seriolae sp. nov., a Novel Facultative Anaerobe Isolated from Yellowtail Marine Fish.</title>
        <authorList>
            <person name="Lee M."/>
            <person name="Choi Y.J."/>
            <person name="Farooq A."/>
            <person name="Jeong J.B."/>
            <person name="Jung M.Y."/>
        </authorList>
    </citation>
    <scope>NUCLEOTIDE SEQUENCE</scope>
    <source>
        <strain evidence="5">S8</strain>
    </source>
</reference>
<gene>
    <name evidence="5" type="ORF">NPA36_08590</name>
</gene>
<comment type="caution">
    <text evidence="5">The sequence shown here is derived from an EMBL/GenBank/DDBJ whole genome shotgun (WGS) entry which is preliminary data.</text>
</comment>
<evidence type="ECO:0000313" key="6">
    <source>
        <dbReference type="Proteomes" id="UP001059480"/>
    </source>
</evidence>
<feature type="domain" description="Solute-binding protein family 3/N-terminal" evidence="3">
    <location>
        <begin position="41"/>
        <end position="266"/>
    </location>
</feature>
<reference evidence="5" key="1">
    <citation type="submission" date="2022-07" db="EMBL/GenBank/DDBJ databases">
        <authorList>
            <person name="Jung M.-Y."/>
            <person name="Lee M."/>
        </authorList>
    </citation>
    <scope>NUCLEOTIDE SEQUENCE</scope>
    <source>
        <strain evidence="5">S8</strain>
    </source>
</reference>
<feature type="signal peptide" evidence="2">
    <location>
        <begin position="1"/>
        <end position="20"/>
    </location>
</feature>
<evidence type="ECO:0000259" key="4">
    <source>
        <dbReference type="SMART" id="SM00079"/>
    </source>
</evidence>
<feature type="domain" description="Ionotropic glutamate receptor C-terminal" evidence="4">
    <location>
        <begin position="41"/>
        <end position="265"/>
    </location>
</feature>
<dbReference type="PROSITE" id="PS51257">
    <property type="entry name" value="PROKAR_LIPOPROTEIN"/>
    <property type="match status" value="1"/>
</dbReference>
<protein>
    <submittedName>
        <fullName evidence="5">Amino acid ABC transporter substrate-binding protein</fullName>
    </submittedName>
</protein>
<dbReference type="CDD" id="cd00996">
    <property type="entry name" value="PBP2_AatB_like"/>
    <property type="match status" value="1"/>
</dbReference>
<dbReference type="InterPro" id="IPR001320">
    <property type="entry name" value="Iontro_rcpt_C"/>
</dbReference>
<dbReference type="SUPFAM" id="SSF53850">
    <property type="entry name" value="Periplasmic binding protein-like II"/>
    <property type="match status" value="1"/>
</dbReference>
<organism evidence="5 6">
    <name type="scientific">Granulicatella seriolae</name>
    <dbReference type="NCBI Taxonomy" id="2967226"/>
    <lineage>
        <taxon>Bacteria</taxon>
        <taxon>Bacillati</taxon>
        <taxon>Bacillota</taxon>
        <taxon>Bacilli</taxon>
        <taxon>Lactobacillales</taxon>
        <taxon>Carnobacteriaceae</taxon>
        <taxon>Granulicatella</taxon>
    </lineage>
</organism>
<proteinExistence type="predicted"/>
<dbReference type="SMART" id="SM00079">
    <property type="entry name" value="PBPe"/>
    <property type="match status" value="1"/>
</dbReference>
<dbReference type="PANTHER" id="PTHR35936:SF34">
    <property type="entry name" value="ABC TRANSPORTER EXTRACELLULAR-BINDING PROTEIN YCKB-RELATED"/>
    <property type="match status" value="1"/>
</dbReference>
<dbReference type="EMBL" id="JANHNZ010000010">
    <property type="protein sequence ID" value="MCQ9210605.1"/>
    <property type="molecule type" value="Genomic_DNA"/>
</dbReference>
<reference evidence="5" key="3">
    <citation type="journal article" date="2023" name="Microbiol. Resour. Announc.">
        <title>Draft Genome Sequence of Granulicatella sp. Strain S8, Isolated from a Marine Fish, Seriola quinqueradiata.</title>
        <authorList>
            <person name="Lee M."/>
            <person name="Farooq A."/>
            <person name="Jeong J.B."/>
            <person name="Jung M.Y."/>
        </authorList>
    </citation>
    <scope>NUCLEOTIDE SEQUENCE</scope>
    <source>
        <strain evidence="5">S8</strain>
    </source>
</reference>
<sequence length="266" mass="29089">MKAKQIAGILMVGLTSLALAACGNSSKEGENSGVKSTEKTNLIVGLDDTFAPMGFRDDNGEIVGFDIDLSKEIGNRTGLTFTYQPIDWALKETELSSGNIDLIWNGYTITDARKEKVLFSAPYMSNAQIVVVNENSPIQNIADLSDKIVATQTASSSYEALEASGKVSSFKNGEVISYASYNDVFNDLEAGRADAIVVDETLGRYYMQQKSVTSLRVLKENFGQEEYGIGLRKADTDLKAKIDKALEEIKADGTYDKIHSKWFSNN</sequence>
<evidence type="ECO:0000259" key="3">
    <source>
        <dbReference type="SMART" id="SM00062"/>
    </source>
</evidence>
<accession>A0ABT1WRP9</accession>
<keyword evidence="1 2" id="KW-0732">Signal</keyword>
<feature type="chain" id="PRO_5045366896" evidence="2">
    <location>
        <begin position="21"/>
        <end position="266"/>
    </location>
</feature>
<dbReference type="Proteomes" id="UP001059480">
    <property type="component" value="Unassembled WGS sequence"/>
</dbReference>
<dbReference type="RefSeq" id="WP_256945718.1">
    <property type="nucleotide sequence ID" value="NZ_JANHNZ010000010.1"/>
</dbReference>
<dbReference type="InterPro" id="IPR001638">
    <property type="entry name" value="Solute-binding_3/MltF_N"/>
</dbReference>
<evidence type="ECO:0000256" key="2">
    <source>
        <dbReference type="SAM" id="SignalP"/>
    </source>
</evidence>
<dbReference type="SMART" id="SM00062">
    <property type="entry name" value="PBPb"/>
    <property type="match status" value="1"/>
</dbReference>
<dbReference type="Gene3D" id="3.40.190.10">
    <property type="entry name" value="Periplasmic binding protein-like II"/>
    <property type="match status" value="2"/>
</dbReference>